<sequence length="230" mass="24257">MHASADAPPASVRRFARSAPVSHVVQHMTRPGVGAVVTWLRGDGEERYAVASGHRAEAFAVAEKTASEEDDRLGTPLLHSGTPFVKLVHGALDLSTYDAFTSAQVTFTGIARADRMPDGTTVQALEYEAYADMAAPMLQALARRHRAAAVVHSGAGVVPAGSASVHIAAPTVLTTHRIIDQLKQTVPIWKQDVVVASAQNGTADVLPAVNHRSAAVSMPPTTSTTPHHTR</sequence>
<protein>
    <submittedName>
        <fullName evidence="1">Uncharacterized protein</fullName>
    </submittedName>
</protein>
<comment type="caution">
    <text evidence="1">The sequence shown here is derived from an EMBL/GenBank/DDBJ whole genome shotgun (WGS) entry which is preliminary data.</text>
</comment>
<organism evidence="1 2">
    <name type="scientific">Cyanidium caldarium</name>
    <name type="common">Red alga</name>
    <dbReference type="NCBI Taxonomy" id="2771"/>
    <lineage>
        <taxon>Eukaryota</taxon>
        <taxon>Rhodophyta</taxon>
        <taxon>Bangiophyceae</taxon>
        <taxon>Cyanidiales</taxon>
        <taxon>Cyanidiaceae</taxon>
        <taxon>Cyanidium</taxon>
    </lineage>
</organism>
<gene>
    <name evidence="1" type="ORF">CDCA_CDCA15G4015</name>
</gene>
<dbReference type="InterPro" id="IPR036563">
    <property type="entry name" value="MoaE_sf"/>
</dbReference>
<dbReference type="AlphaFoldDB" id="A0AAV9J0Y9"/>
<keyword evidence="2" id="KW-1185">Reference proteome</keyword>
<dbReference type="Pfam" id="PF02391">
    <property type="entry name" value="MoaE"/>
    <property type="match status" value="1"/>
</dbReference>
<dbReference type="Gene3D" id="3.90.1170.40">
    <property type="entry name" value="Molybdopterin biosynthesis MoaE subunit"/>
    <property type="match status" value="1"/>
</dbReference>
<dbReference type="Proteomes" id="UP001301350">
    <property type="component" value="Unassembled WGS sequence"/>
</dbReference>
<evidence type="ECO:0000313" key="2">
    <source>
        <dbReference type="Proteomes" id="UP001301350"/>
    </source>
</evidence>
<dbReference type="EMBL" id="JANCYW010000015">
    <property type="protein sequence ID" value="KAK4537990.1"/>
    <property type="molecule type" value="Genomic_DNA"/>
</dbReference>
<dbReference type="GO" id="GO:0006777">
    <property type="term" value="P:Mo-molybdopterin cofactor biosynthetic process"/>
    <property type="evidence" value="ECO:0007669"/>
    <property type="project" value="InterPro"/>
</dbReference>
<proteinExistence type="predicted"/>
<name>A0AAV9J0Y9_CYACA</name>
<dbReference type="SUPFAM" id="SSF54690">
    <property type="entry name" value="Molybdopterin synthase subunit MoaE"/>
    <property type="match status" value="1"/>
</dbReference>
<evidence type="ECO:0000313" key="1">
    <source>
        <dbReference type="EMBL" id="KAK4537990.1"/>
    </source>
</evidence>
<dbReference type="InterPro" id="IPR003448">
    <property type="entry name" value="Mopterin_biosynth_MoaE"/>
</dbReference>
<reference evidence="1 2" key="1">
    <citation type="submission" date="2022-07" db="EMBL/GenBank/DDBJ databases">
        <title>Genome-wide signatures of adaptation to extreme environments.</title>
        <authorList>
            <person name="Cho C.H."/>
            <person name="Yoon H.S."/>
        </authorList>
    </citation>
    <scope>NUCLEOTIDE SEQUENCE [LARGE SCALE GENOMIC DNA]</scope>
    <source>
        <strain evidence="1 2">DBV 063 E5</strain>
    </source>
</reference>
<dbReference type="PANTHER" id="PTHR23404">
    <property type="entry name" value="MOLYBDOPTERIN SYNTHASE RELATED"/>
    <property type="match status" value="1"/>
</dbReference>
<accession>A0AAV9J0Y9</accession>